<dbReference type="AlphaFoldDB" id="A0AAE2SD92"/>
<sequence>MSDATPADSKQEDRKFSPFAGCSIFIIAGVLAAGMIAFTVWTYFQMKDTITGFTEEKPRTELTIDVTGKESEQTALKSKLVGFRHNIEAEHQDEISLDAEEMNLAIGTFEILKPHRGALKIIAVRNDNIEADISFPVKPGIGSDEMRYINARLVIHPELVDGAVFPRVISVTTVEGQEVPEQFREFISETLLHPVRNDDEIGPIFKRLSAVEIEGKQLLLQTDPSYRAPSAPPEDRQPLIDRLMKGFAVVAVIFLAIVSGIIYLARRKKANEA</sequence>
<name>A0AAE2SD92_9BACT</name>
<gene>
    <name evidence="2" type="ORF">JIN83_09930</name>
</gene>
<proteinExistence type="predicted"/>
<evidence type="ECO:0000256" key="1">
    <source>
        <dbReference type="SAM" id="Phobius"/>
    </source>
</evidence>
<reference evidence="2" key="1">
    <citation type="submission" date="2021-01" db="EMBL/GenBank/DDBJ databases">
        <title>Modified the classification status of verrucomicrobia.</title>
        <authorList>
            <person name="Feng X."/>
        </authorList>
    </citation>
    <scope>NUCLEOTIDE SEQUENCE</scope>
    <source>
        <strain evidence="2">5K15</strain>
    </source>
</reference>
<dbReference type="Proteomes" id="UP000634206">
    <property type="component" value="Unassembled WGS sequence"/>
</dbReference>
<evidence type="ECO:0000313" key="3">
    <source>
        <dbReference type="Proteomes" id="UP000634206"/>
    </source>
</evidence>
<accession>A0AAE2SD92</accession>
<feature type="transmembrane region" description="Helical" evidence="1">
    <location>
        <begin position="246"/>
        <end position="265"/>
    </location>
</feature>
<organism evidence="2 3">
    <name type="scientific">Oceaniferula flava</name>
    <dbReference type="NCBI Taxonomy" id="2800421"/>
    <lineage>
        <taxon>Bacteria</taxon>
        <taxon>Pseudomonadati</taxon>
        <taxon>Verrucomicrobiota</taxon>
        <taxon>Verrucomicrobiia</taxon>
        <taxon>Verrucomicrobiales</taxon>
        <taxon>Verrucomicrobiaceae</taxon>
        <taxon>Oceaniferula</taxon>
    </lineage>
</organism>
<evidence type="ECO:0000313" key="2">
    <source>
        <dbReference type="EMBL" id="MBK1855277.1"/>
    </source>
</evidence>
<feature type="transmembrane region" description="Helical" evidence="1">
    <location>
        <begin position="19"/>
        <end position="44"/>
    </location>
</feature>
<dbReference type="EMBL" id="JAENIG010000006">
    <property type="protein sequence ID" value="MBK1855277.1"/>
    <property type="molecule type" value="Genomic_DNA"/>
</dbReference>
<dbReference type="RefSeq" id="WP_309489890.1">
    <property type="nucleotide sequence ID" value="NZ_JAENIG010000006.1"/>
</dbReference>
<keyword evidence="1" id="KW-0812">Transmembrane</keyword>
<keyword evidence="3" id="KW-1185">Reference proteome</keyword>
<comment type="caution">
    <text evidence="2">The sequence shown here is derived from an EMBL/GenBank/DDBJ whole genome shotgun (WGS) entry which is preliminary data.</text>
</comment>
<protein>
    <submittedName>
        <fullName evidence="2">Uncharacterized protein</fullName>
    </submittedName>
</protein>
<keyword evidence="1" id="KW-0472">Membrane</keyword>
<keyword evidence="1" id="KW-1133">Transmembrane helix</keyword>